<gene>
    <name evidence="3" type="ORF">HU200_043280</name>
</gene>
<feature type="compositionally biased region" description="Basic and acidic residues" evidence="2">
    <location>
        <begin position="289"/>
        <end position="298"/>
    </location>
</feature>
<dbReference type="OrthoDB" id="1936256at2759"/>
<feature type="region of interest" description="Disordered" evidence="2">
    <location>
        <begin position="171"/>
        <end position="350"/>
    </location>
</feature>
<dbReference type="PANTHER" id="PTHR35692">
    <property type="entry name" value="F26F24.11"/>
    <property type="match status" value="1"/>
</dbReference>
<dbReference type="AlphaFoldDB" id="A0A835B3H1"/>
<sequence>MTELLVPDRSHWAPANCYHLFVSSCCRDERSNHVTLTRRSPSLPRLADPGVRARNETTAHHRSALPSHPLMTSPHHTRRTPAPHSLSPSPPISASPSRSIPGASTQPPARPPAMAYSGIAGGGKMSAVDAILAEAADMIALEQIAKLNTAHLTDDSSSALPSALESRFRKLKSLPAAPTTPLTRTLGRSVTAPHPTTTTLPHPPPPTPPPPAAAPAAQQDHESGGGVHQEDEDEADKKSASSPPSAASSPPPHVRSPATVPAPHGDEDDNDDDLERLFGGSGAPRGRATLRERNRGRDDDDESTSPPPPRQACCFGFSPRKPTPTKEGGKKKKVHGSRDGGGDVLGVDAGEWGDENRRMVADLKEQQRKLKKALEEQVKVSRETAKMATWVKQASARMTHTAAIDDLLSDCEDDDELK</sequence>
<dbReference type="PANTHER" id="PTHR35692:SF1">
    <property type="entry name" value="F26F24.11"/>
    <property type="match status" value="1"/>
</dbReference>
<comment type="caution">
    <text evidence="3">The sequence shown here is derived from an EMBL/GenBank/DDBJ whole genome shotgun (WGS) entry which is preliminary data.</text>
</comment>
<dbReference type="EMBL" id="JACEFO010002057">
    <property type="protein sequence ID" value="KAF8687000.1"/>
    <property type="molecule type" value="Genomic_DNA"/>
</dbReference>
<accession>A0A835B3H1</accession>
<reference evidence="3" key="1">
    <citation type="submission" date="2020-07" db="EMBL/GenBank/DDBJ databases">
        <title>Genome sequence and genetic diversity analysis of an under-domesticated orphan crop, white fonio (Digitaria exilis).</title>
        <authorList>
            <person name="Bennetzen J.L."/>
            <person name="Chen S."/>
            <person name="Ma X."/>
            <person name="Wang X."/>
            <person name="Yssel A.E.J."/>
            <person name="Chaluvadi S.R."/>
            <person name="Johnson M."/>
            <person name="Gangashetty P."/>
            <person name="Hamidou F."/>
            <person name="Sanogo M.D."/>
            <person name="Zwaenepoel A."/>
            <person name="Wallace J."/>
            <person name="Van De Peer Y."/>
            <person name="Van Deynze A."/>
        </authorList>
    </citation>
    <scope>NUCLEOTIDE SEQUENCE</scope>
    <source>
        <tissue evidence="3">Leaves</tissue>
    </source>
</reference>
<evidence type="ECO:0000256" key="1">
    <source>
        <dbReference type="SAM" id="Coils"/>
    </source>
</evidence>
<proteinExistence type="predicted"/>
<feature type="coiled-coil region" evidence="1">
    <location>
        <begin position="356"/>
        <end position="384"/>
    </location>
</feature>
<evidence type="ECO:0000256" key="2">
    <source>
        <dbReference type="SAM" id="MobiDB-lite"/>
    </source>
</evidence>
<evidence type="ECO:0000313" key="3">
    <source>
        <dbReference type="EMBL" id="KAF8687000.1"/>
    </source>
</evidence>
<name>A0A835B3H1_9POAL</name>
<feature type="compositionally biased region" description="Low complexity" evidence="2">
    <location>
        <begin position="94"/>
        <end position="104"/>
    </location>
</feature>
<feature type="region of interest" description="Disordered" evidence="2">
    <location>
        <begin position="32"/>
        <end position="115"/>
    </location>
</feature>
<protein>
    <submittedName>
        <fullName evidence="3">Uncharacterized protein</fullName>
    </submittedName>
</protein>
<feature type="compositionally biased region" description="Pro residues" evidence="2">
    <location>
        <begin position="201"/>
        <end position="213"/>
    </location>
</feature>
<evidence type="ECO:0000313" key="4">
    <source>
        <dbReference type="Proteomes" id="UP000636709"/>
    </source>
</evidence>
<dbReference type="Proteomes" id="UP000636709">
    <property type="component" value="Unassembled WGS sequence"/>
</dbReference>
<organism evidence="3 4">
    <name type="scientific">Digitaria exilis</name>
    <dbReference type="NCBI Taxonomy" id="1010633"/>
    <lineage>
        <taxon>Eukaryota</taxon>
        <taxon>Viridiplantae</taxon>
        <taxon>Streptophyta</taxon>
        <taxon>Embryophyta</taxon>
        <taxon>Tracheophyta</taxon>
        <taxon>Spermatophyta</taxon>
        <taxon>Magnoliopsida</taxon>
        <taxon>Liliopsida</taxon>
        <taxon>Poales</taxon>
        <taxon>Poaceae</taxon>
        <taxon>PACMAD clade</taxon>
        <taxon>Panicoideae</taxon>
        <taxon>Panicodae</taxon>
        <taxon>Paniceae</taxon>
        <taxon>Anthephorinae</taxon>
        <taxon>Digitaria</taxon>
    </lineage>
</organism>
<keyword evidence="4" id="KW-1185">Reference proteome</keyword>
<keyword evidence="1" id="KW-0175">Coiled coil</keyword>
<feature type="compositionally biased region" description="Low complexity" evidence="2">
    <location>
        <begin position="174"/>
        <end position="200"/>
    </location>
</feature>